<name>A0A1D1V4N3_RAMVA</name>
<reference evidence="1 2" key="1">
    <citation type="journal article" date="2016" name="Nat. Commun.">
        <title>Extremotolerant tardigrade genome and improved radiotolerance of human cultured cells by tardigrade-unique protein.</title>
        <authorList>
            <person name="Hashimoto T."/>
            <person name="Horikawa D.D."/>
            <person name="Saito Y."/>
            <person name="Kuwahara H."/>
            <person name="Kozuka-Hata H."/>
            <person name="Shin-I T."/>
            <person name="Minakuchi Y."/>
            <person name="Ohishi K."/>
            <person name="Motoyama A."/>
            <person name="Aizu T."/>
            <person name="Enomoto A."/>
            <person name="Kondo K."/>
            <person name="Tanaka S."/>
            <person name="Hara Y."/>
            <person name="Koshikawa S."/>
            <person name="Sagara H."/>
            <person name="Miura T."/>
            <person name="Yokobori S."/>
            <person name="Miyagawa K."/>
            <person name="Suzuki Y."/>
            <person name="Kubo T."/>
            <person name="Oyama M."/>
            <person name="Kohara Y."/>
            <person name="Fujiyama A."/>
            <person name="Arakawa K."/>
            <person name="Katayama T."/>
            <person name="Toyoda A."/>
            <person name="Kunieda T."/>
        </authorList>
    </citation>
    <scope>NUCLEOTIDE SEQUENCE [LARGE SCALE GENOMIC DNA]</scope>
    <source>
        <strain evidence="1 2">YOKOZUNA-1</strain>
    </source>
</reference>
<protein>
    <submittedName>
        <fullName evidence="1">Uncharacterized protein</fullName>
    </submittedName>
</protein>
<accession>A0A1D1V4N3</accession>
<proteinExistence type="predicted"/>
<comment type="caution">
    <text evidence="1">The sequence shown here is derived from an EMBL/GenBank/DDBJ whole genome shotgun (WGS) entry which is preliminary data.</text>
</comment>
<dbReference type="AlphaFoldDB" id="A0A1D1V4N3"/>
<dbReference type="Proteomes" id="UP000186922">
    <property type="component" value="Unassembled WGS sequence"/>
</dbReference>
<evidence type="ECO:0000313" key="1">
    <source>
        <dbReference type="EMBL" id="GAU95880.1"/>
    </source>
</evidence>
<sequence>MVIGRLQKEGGMVFVQAPFTECFLMLSVFDPFIFLASSDSMVKSSGDITARKAPDMGRVPQSVYFCCSRWKDTSASTTASAELH</sequence>
<dbReference type="EMBL" id="BDGG01000003">
    <property type="protein sequence ID" value="GAU95880.1"/>
    <property type="molecule type" value="Genomic_DNA"/>
</dbReference>
<evidence type="ECO:0000313" key="2">
    <source>
        <dbReference type="Proteomes" id="UP000186922"/>
    </source>
</evidence>
<gene>
    <name evidence="1" type="primary">RvY_07416-1</name>
    <name evidence="1" type="synonym">RvY_07416.1</name>
    <name evidence="1" type="ORF">RvY_07416</name>
</gene>
<organism evidence="1 2">
    <name type="scientific">Ramazzottius varieornatus</name>
    <name type="common">Water bear</name>
    <name type="synonym">Tardigrade</name>
    <dbReference type="NCBI Taxonomy" id="947166"/>
    <lineage>
        <taxon>Eukaryota</taxon>
        <taxon>Metazoa</taxon>
        <taxon>Ecdysozoa</taxon>
        <taxon>Tardigrada</taxon>
        <taxon>Eutardigrada</taxon>
        <taxon>Parachela</taxon>
        <taxon>Hypsibioidea</taxon>
        <taxon>Ramazzottiidae</taxon>
        <taxon>Ramazzottius</taxon>
    </lineage>
</organism>
<keyword evidence="2" id="KW-1185">Reference proteome</keyword>